<evidence type="ECO:0000313" key="1">
    <source>
        <dbReference type="EMBL" id="CAJ1384701.1"/>
    </source>
</evidence>
<proteinExistence type="predicted"/>
<dbReference type="AlphaFoldDB" id="A0AA36IDF1"/>
<accession>A0AA36IDF1</accession>
<organism evidence="1 2">
    <name type="scientific">Effrenium voratum</name>
    <dbReference type="NCBI Taxonomy" id="2562239"/>
    <lineage>
        <taxon>Eukaryota</taxon>
        <taxon>Sar</taxon>
        <taxon>Alveolata</taxon>
        <taxon>Dinophyceae</taxon>
        <taxon>Suessiales</taxon>
        <taxon>Symbiodiniaceae</taxon>
        <taxon>Effrenium</taxon>
    </lineage>
</organism>
<protein>
    <submittedName>
        <fullName evidence="1">Uncharacterized protein</fullName>
    </submittedName>
</protein>
<dbReference type="EMBL" id="CAUJNA010001140">
    <property type="protein sequence ID" value="CAJ1384701.1"/>
    <property type="molecule type" value="Genomic_DNA"/>
</dbReference>
<gene>
    <name evidence="1" type="ORF">EVOR1521_LOCUS11508</name>
</gene>
<dbReference type="Proteomes" id="UP001178507">
    <property type="component" value="Unassembled WGS sequence"/>
</dbReference>
<name>A0AA36IDF1_9DINO</name>
<reference evidence="1" key="1">
    <citation type="submission" date="2023-08" db="EMBL/GenBank/DDBJ databases">
        <authorList>
            <person name="Chen Y."/>
            <person name="Shah S."/>
            <person name="Dougan E. K."/>
            <person name="Thang M."/>
            <person name="Chan C."/>
        </authorList>
    </citation>
    <scope>NUCLEOTIDE SEQUENCE</scope>
</reference>
<keyword evidence="2" id="KW-1185">Reference proteome</keyword>
<sequence length="140" mass="14821">MGAAFCTEHPGVQAEGPTCALSCSAQRDIDNLQNSGSMTIGLTQKPVQVSDCNDIEKFCKKHRGKAGTGPGCSFSCSSKGQVKDFQQTEPESEEVDCTRMAAFCRKHPGVEGVTGETNGQFCSFSCTAQGFLTAPKVWAA</sequence>
<evidence type="ECO:0000313" key="2">
    <source>
        <dbReference type="Proteomes" id="UP001178507"/>
    </source>
</evidence>
<comment type="caution">
    <text evidence="1">The sequence shown here is derived from an EMBL/GenBank/DDBJ whole genome shotgun (WGS) entry which is preliminary data.</text>
</comment>